<name>A0A9D5AF37_PEA</name>
<feature type="domain" description="Retroviral polymerase SH3-like" evidence="2">
    <location>
        <begin position="155"/>
        <end position="213"/>
    </location>
</feature>
<evidence type="ECO:0000256" key="1">
    <source>
        <dbReference type="SAM" id="MobiDB-lite"/>
    </source>
</evidence>
<dbReference type="Proteomes" id="UP001058974">
    <property type="component" value="Chromosome 5"/>
</dbReference>
<dbReference type="InterPro" id="IPR057670">
    <property type="entry name" value="SH3_retrovirus"/>
</dbReference>
<reference evidence="3 4" key="1">
    <citation type="journal article" date="2022" name="Nat. Genet.">
        <title>Improved pea reference genome and pan-genome highlight genomic features and evolutionary characteristics.</title>
        <authorList>
            <person name="Yang T."/>
            <person name="Liu R."/>
            <person name="Luo Y."/>
            <person name="Hu S."/>
            <person name="Wang D."/>
            <person name="Wang C."/>
            <person name="Pandey M.K."/>
            <person name="Ge S."/>
            <person name="Xu Q."/>
            <person name="Li N."/>
            <person name="Li G."/>
            <person name="Huang Y."/>
            <person name="Saxena R.K."/>
            <person name="Ji Y."/>
            <person name="Li M."/>
            <person name="Yan X."/>
            <person name="He Y."/>
            <person name="Liu Y."/>
            <person name="Wang X."/>
            <person name="Xiang C."/>
            <person name="Varshney R.K."/>
            <person name="Ding H."/>
            <person name="Gao S."/>
            <person name="Zong X."/>
        </authorList>
    </citation>
    <scope>NUCLEOTIDE SEQUENCE [LARGE SCALE GENOMIC DNA]</scope>
    <source>
        <strain evidence="3 4">cv. Zhongwan 6</strain>
    </source>
</reference>
<feature type="region of interest" description="Disordered" evidence="1">
    <location>
        <begin position="88"/>
        <end position="110"/>
    </location>
</feature>
<organism evidence="3 4">
    <name type="scientific">Pisum sativum</name>
    <name type="common">Garden pea</name>
    <name type="synonym">Lathyrus oleraceus</name>
    <dbReference type="NCBI Taxonomy" id="3888"/>
    <lineage>
        <taxon>Eukaryota</taxon>
        <taxon>Viridiplantae</taxon>
        <taxon>Streptophyta</taxon>
        <taxon>Embryophyta</taxon>
        <taxon>Tracheophyta</taxon>
        <taxon>Spermatophyta</taxon>
        <taxon>Magnoliopsida</taxon>
        <taxon>eudicotyledons</taxon>
        <taxon>Gunneridae</taxon>
        <taxon>Pentapetalae</taxon>
        <taxon>rosids</taxon>
        <taxon>fabids</taxon>
        <taxon>Fabales</taxon>
        <taxon>Fabaceae</taxon>
        <taxon>Papilionoideae</taxon>
        <taxon>50 kb inversion clade</taxon>
        <taxon>NPAAA clade</taxon>
        <taxon>Hologalegina</taxon>
        <taxon>IRL clade</taxon>
        <taxon>Fabeae</taxon>
        <taxon>Lathyrus</taxon>
    </lineage>
</organism>
<feature type="compositionally biased region" description="Low complexity" evidence="1">
    <location>
        <begin position="22"/>
        <end position="33"/>
    </location>
</feature>
<keyword evidence="4" id="KW-1185">Reference proteome</keyword>
<gene>
    <name evidence="3" type="ORF">KIW84_052599</name>
</gene>
<dbReference type="Pfam" id="PF25597">
    <property type="entry name" value="SH3_retrovirus"/>
    <property type="match status" value="1"/>
</dbReference>
<evidence type="ECO:0000313" key="4">
    <source>
        <dbReference type="Proteomes" id="UP001058974"/>
    </source>
</evidence>
<accession>A0A9D5AF37</accession>
<evidence type="ECO:0000259" key="2">
    <source>
        <dbReference type="Pfam" id="PF25597"/>
    </source>
</evidence>
<comment type="caution">
    <text evidence="3">The sequence shown here is derived from an EMBL/GenBank/DDBJ whole genome shotgun (WGS) entry which is preliminary data.</text>
</comment>
<feature type="region of interest" description="Disordered" evidence="1">
    <location>
        <begin position="21"/>
        <end position="61"/>
    </location>
</feature>
<dbReference type="Gramene" id="Psat05G0259900-T1">
    <property type="protein sequence ID" value="KAI5405908.1"/>
    <property type="gene ID" value="KIW84_052599"/>
</dbReference>
<dbReference type="AlphaFoldDB" id="A0A9D5AF37"/>
<evidence type="ECO:0000313" key="3">
    <source>
        <dbReference type="EMBL" id="KAI5405908.1"/>
    </source>
</evidence>
<protein>
    <recommendedName>
        <fullName evidence="2">Retroviral polymerase SH3-like domain-containing protein</fullName>
    </recommendedName>
</protein>
<feature type="compositionally biased region" description="Polar residues" evidence="1">
    <location>
        <begin position="94"/>
        <end position="110"/>
    </location>
</feature>
<sequence length="290" mass="32580">MDKYIQELVAPNATANLAQDVSHTGTGRSSHSSCGNNYFHGKGRSNMGKGRGTPAHTPGKRPTCQLCNKYGHSAIECWHQFDENFKPTPPKAQTHASTSTTDSGNTLETHKNQGSSLVCRLRLLTKGLSTFTSSFFSLYNMQPNYLLLRVFGSSYFPLLRPYNQHKLQFGSNQCVHLGISPTHKGHKCLNAYERIYISKDVKFNEDDFPFNKTFKSLSDEQSTCNSHDHTYVPFDLPSSNHIMQTSVYDEQSPFILSLAQTTNLTEPLNASNSPNIEHNPVHHFMLNPYM</sequence>
<dbReference type="EMBL" id="JAMSHJ010000005">
    <property type="protein sequence ID" value="KAI5405908.1"/>
    <property type="molecule type" value="Genomic_DNA"/>
</dbReference>
<proteinExistence type="predicted"/>